<reference evidence="1 2" key="1">
    <citation type="journal article" date="2011" name="PLoS Pathog.">
        <title>Dynamic evolution of pathogenicity revealed by sequencing and comparative genomics of 19 Pseudomonas syringae isolates.</title>
        <authorList>
            <person name="Baltrus D.A."/>
            <person name="Nishimura M.T."/>
            <person name="Romanchuk A."/>
            <person name="Chang J.H."/>
            <person name="Mukhtar M.S."/>
            <person name="Cherkis K."/>
            <person name="Roach J."/>
            <person name="Grant S.R."/>
            <person name="Jones C.D."/>
            <person name="Dangl J.L."/>
        </authorList>
    </citation>
    <scope>NUCLEOTIDE SEQUENCE [LARGE SCALE GENOMIC DNA]</scope>
    <source>
        <strain evidence="1 2">M301315</strain>
    </source>
</reference>
<name>A0AAD0V976_PSEAV</name>
<sequence length="182" mass="20526">MGNYIKTAIEVLGPKGWVENKKPVFSNIPSFTGQKTGDFFQHGFFFQNYTMFNLFAGFRAGEDGITPLAVDRGLPDDACDDSLYRLIGGWGNDKHWMDDSPDPETVAEKVAHRNDTEIFGFSWVSASELLAVDYGVPVKDKNPPFETTSLRYALGSLYWKHLQQLSKLGDPDKVRLLFCFTQ</sequence>
<dbReference type="EMBL" id="CP031226">
    <property type="protein sequence ID" value="AXH59721.1"/>
    <property type="molecule type" value="Genomic_DNA"/>
</dbReference>
<dbReference type="RefSeq" id="WP_005742026.1">
    <property type="nucleotide sequence ID" value="NZ_CP031226.1"/>
</dbReference>
<gene>
    <name evidence="1" type="ORF">PLA107_031355</name>
</gene>
<organism evidence="1 2">
    <name type="scientific">Pseudomonas amygdali pv. lachrymans str. M301315</name>
    <dbReference type="NCBI Taxonomy" id="629260"/>
    <lineage>
        <taxon>Bacteria</taxon>
        <taxon>Pseudomonadati</taxon>
        <taxon>Pseudomonadota</taxon>
        <taxon>Gammaproteobacteria</taxon>
        <taxon>Pseudomonadales</taxon>
        <taxon>Pseudomonadaceae</taxon>
        <taxon>Pseudomonas</taxon>
        <taxon>Pseudomonas amygdali</taxon>
    </lineage>
</organism>
<protein>
    <submittedName>
        <fullName evidence="1">Uncharacterized protein</fullName>
    </submittedName>
</protein>
<keyword evidence="1" id="KW-0614">Plasmid</keyword>
<dbReference type="AlphaFoldDB" id="A0AAD0V976"/>
<geneLocation type="plasmid" evidence="2">
    <name>pmppla107</name>
</geneLocation>
<evidence type="ECO:0000313" key="2">
    <source>
        <dbReference type="Proteomes" id="UP000006426"/>
    </source>
</evidence>
<accession>A0AAD0V976</accession>
<dbReference type="Proteomes" id="UP000006426">
    <property type="component" value="Plasmid pmppla107"/>
</dbReference>
<proteinExistence type="predicted"/>
<dbReference type="GeneID" id="39474715"/>
<evidence type="ECO:0000313" key="1">
    <source>
        <dbReference type="EMBL" id="AXH59721.1"/>
    </source>
</evidence>